<evidence type="ECO:0000313" key="17">
    <source>
        <dbReference type="EMBL" id="GEM84973.1"/>
    </source>
</evidence>
<keyword evidence="10" id="KW-0413">Isomerase</keyword>
<dbReference type="GO" id="GO:0000725">
    <property type="term" value="P:recombinational repair"/>
    <property type="evidence" value="ECO:0007669"/>
    <property type="project" value="TreeGrafter"/>
</dbReference>
<dbReference type="GO" id="GO:0005524">
    <property type="term" value="F:ATP binding"/>
    <property type="evidence" value="ECO:0007669"/>
    <property type="project" value="UniProtKB-UniRule"/>
</dbReference>
<evidence type="ECO:0000256" key="10">
    <source>
        <dbReference type="ARBA" id="ARBA00023235"/>
    </source>
</evidence>
<dbReference type="SUPFAM" id="SSF52980">
    <property type="entry name" value="Restriction endonuclease-like"/>
    <property type="match status" value="1"/>
</dbReference>
<keyword evidence="4 14" id="KW-0378">Hydrolase</keyword>
<keyword evidence="5 14" id="KW-0347">Helicase</keyword>
<dbReference type="EC" id="5.6.2.4" evidence="12"/>
<evidence type="ECO:0000256" key="12">
    <source>
        <dbReference type="ARBA" id="ARBA00034808"/>
    </source>
</evidence>
<dbReference type="PANTHER" id="PTHR11070:SF23">
    <property type="entry name" value="RECBCD ENZYME SUBUNIT RECB"/>
    <property type="match status" value="1"/>
</dbReference>
<evidence type="ECO:0000256" key="14">
    <source>
        <dbReference type="PROSITE-ProRule" id="PRU00560"/>
    </source>
</evidence>
<dbReference type="InterPro" id="IPR014017">
    <property type="entry name" value="DNA_helicase_UvrD-like_C"/>
</dbReference>
<proteinExistence type="predicted"/>
<feature type="domain" description="UvrD-like helicase ATP-binding" evidence="15">
    <location>
        <begin position="1"/>
        <end position="294"/>
    </location>
</feature>
<name>A0A511R5T2_9DEIN</name>
<evidence type="ECO:0000256" key="11">
    <source>
        <dbReference type="ARBA" id="ARBA00034617"/>
    </source>
</evidence>
<comment type="catalytic activity">
    <reaction evidence="13">
        <text>ATP + H2O = ADP + phosphate + H(+)</text>
        <dbReference type="Rhea" id="RHEA:13065"/>
        <dbReference type="ChEBI" id="CHEBI:15377"/>
        <dbReference type="ChEBI" id="CHEBI:15378"/>
        <dbReference type="ChEBI" id="CHEBI:30616"/>
        <dbReference type="ChEBI" id="CHEBI:43474"/>
        <dbReference type="ChEBI" id="CHEBI:456216"/>
        <dbReference type="EC" id="5.6.2.4"/>
    </reaction>
</comment>
<evidence type="ECO:0000259" key="15">
    <source>
        <dbReference type="PROSITE" id="PS51198"/>
    </source>
</evidence>
<evidence type="ECO:0000256" key="13">
    <source>
        <dbReference type="ARBA" id="ARBA00048988"/>
    </source>
</evidence>
<organism evidence="17 18">
    <name type="scientific">Meiothermus hypogaeus NBRC 106114</name>
    <dbReference type="NCBI Taxonomy" id="1227553"/>
    <lineage>
        <taxon>Bacteria</taxon>
        <taxon>Thermotogati</taxon>
        <taxon>Deinococcota</taxon>
        <taxon>Deinococci</taxon>
        <taxon>Thermales</taxon>
        <taxon>Thermaceae</taxon>
        <taxon>Meiothermus</taxon>
    </lineage>
</organism>
<keyword evidence="2 14" id="KW-0547">Nucleotide-binding</keyword>
<dbReference type="PANTHER" id="PTHR11070">
    <property type="entry name" value="UVRD / RECB / PCRA DNA HELICASE FAMILY MEMBER"/>
    <property type="match status" value="1"/>
</dbReference>
<dbReference type="InterPro" id="IPR027417">
    <property type="entry name" value="P-loop_NTPase"/>
</dbReference>
<comment type="catalytic activity">
    <reaction evidence="11">
        <text>Couples ATP hydrolysis with the unwinding of duplex DNA by translocating in the 3'-5' direction.</text>
        <dbReference type="EC" id="5.6.2.4"/>
    </reaction>
</comment>
<dbReference type="RefSeq" id="WP_119341679.1">
    <property type="nucleotide sequence ID" value="NZ_BJXL01000154.1"/>
</dbReference>
<evidence type="ECO:0000313" key="18">
    <source>
        <dbReference type="Proteomes" id="UP000321197"/>
    </source>
</evidence>
<evidence type="ECO:0000256" key="4">
    <source>
        <dbReference type="ARBA" id="ARBA00022801"/>
    </source>
</evidence>
<dbReference type="EMBL" id="BJXL01000154">
    <property type="protein sequence ID" value="GEM84973.1"/>
    <property type="molecule type" value="Genomic_DNA"/>
</dbReference>
<reference evidence="17 18" key="1">
    <citation type="submission" date="2019-07" db="EMBL/GenBank/DDBJ databases">
        <title>Whole genome shotgun sequence of Meiothermus hypogaeus NBRC 106114.</title>
        <authorList>
            <person name="Hosoyama A."/>
            <person name="Uohara A."/>
            <person name="Ohji S."/>
            <person name="Ichikawa N."/>
        </authorList>
    </citation>
    <scope>NUCLEOTIDE SEQUENCE [LARGE SCALE GENOMIC DNA]</scope>
    <source>
        <strain evidence="17 18">NBRC 106114</strain>
    </source>
</reference>
<feature type="domain" description="UvrD-like helicase C-terminal" evidence="16">
    <location>
        <begin position="295"/>
        <end position="569"/>
    </location>
</feature>
<dbReference type="GO" id="GO:0003677">
    <property type="term" value="F:DNA binding"/>
    <property type="evidence" value="ECO:0007669"/>
    <property type="project" value="UniProtKB-KW"/>
</dbReference>
<evidence type="ECO:0000256" key="8">
    <source>
        <dbReference type="ARBA" id="ARBA00023125"/>
    </source>
</evidence>
<keyword evidence="6" id="KW-0269">Exonuclease</keyword>
<dbReference type="OrthoDB" id="9810135at2"/>
<evidence type="ECO:0000256" key="2">
    <source>
        <dbReference type="ARBA" id="ARBA00022741"/>
    </source>
</evidence>
<keyword evidence="8" id="KW-0238">DNA-binding</keyword>
<dbReference type="AlphaFoldDB" id="A0A511R5T2"/>
<sequence length="920" mass="104523">MKVRVASAGTGKTASLVLRYLELISSGTPLRRIAGVTFTRKAADELRVRVGAAIEEVLATGRHLDFQAPEGSQAAFLEAAREITGATLSTIHGFMGQCLRLAAPLLRLDPDFSMLGDWEALALFEEEWNTLRYLAQDPGHLLFGEATDDLTEPLLHLFSRRSLAEVFEPAEGESNQRLLRVYAAVYAAYEARLGANLLSPSELERRALELTRHPHALERVLERVRVLLVDEYQDVNPLQGAFFQALERAGLDLEIVGDPKQSIYAFRNADVAVFRTALREGELQPPLTRTYRHSQVLVRFLNRLTKQMAIQGWGIGLSEAPPVEGVRPDKGRMEVHWVVGEWPMDVLRKREAQVLAQRLAELRGPLDYNQMAVLVRSYQSVRFLEEAFEAAQIPYVMLQGRGYYERQEVRDLYHTLRAALDPQGLSLAVFLRSPFGQHTEEGPLKPLELAQIEQVLQSSAPLQALEHRWPSVYERLRRIQTCLRTSAPLEVLKFLIREPLMASRAYPEFLEPRARENVDALLFYFAPRPPENLEGLLERLQMLSRQADAGDVPQSGEGVQILTIHRAKGLEWPLVAVFDLGRRNTHQAQPLYLSEGPESAQGRLRQWVALPDTPQFEAFRAQVKQKEEEESYRLFYVAASRARDTLLLTASASNGQPEGWGRVLEALRLGPNRPSLHQPDLRLQTWPFQPVQEAPVFRPPEPLPTSAWVAARFETEPFPPLFSPSAYKRQEAEPLPLPDPEEGETLPGRARAIGTLVHYAIGQNWRPDNPAHLANLEAQEVMFPYDPDERAGIMDEVKALLQSYQGLLGTQLPWPRDEDYPEFAIALPLGTTVWQGVIDRLYRVGEQWYLEDYKTDQETRPEQYYFQLGVYLAAVRQAWQIEPEVRLVYLRFGEVIRLEKTFLEAALNEIRPSEKRNGFT</sequence>
<dbReference type="PROSITE" id="PS51217">
    <property type="entry name" value="UVRD_HELICASE_CTER"/>
    <property type="match status" value="1"/>
</dbReference>
<dbReference type="GO" id="GO:0005829">
    <property type="term" value="C:cytosol"/>
    <property type="evidence" value="ECO:0007669"/>
    <property type="project" value="TreeGrafter"/>
</dbReference>
<dbReference type="GO" id="GO:0009338">
    <property type="term" value="C:exodeoxyribonuclease V complex"/>
    <property type="evidence" value="ECO:0007669"/>
    <property type="project" value="TreeGrafter"/>
</dbReference>
<evidence type="ECO:0000259" key="16">
    <source>
        <dbReference type="PROSITE" id="PS51217"/>
    </source>
</evidence>
<dbReference type="Pfam" id="PF13361">
    <property type="entry name" value="UvrD_C"/>
    <property type="match status" value="2"/>
</dbReference>
<keyword evidence="9" id="KW-0234">DNA repair</keyword>
<protein>
    <recommendedName>
        <fullName evidence="12">DNA 3'-5' helicase</fullName>
        <ecNumber evidence="12">5.6.2.4</ecNumber>
    </recommendedName>
</protein>
<dbReference type="Proteomes" id="UP000321197">
    <property type="component" value="Unassembled WGS sequence"/>
</dbReference>
<dbReference type="SUPFAM" id="SSF52540">
    <property type="entry name" value="P-loop containing nucleoside triphosphate hydrolases"/>
    <property type="match status" value="1"/>
</dbReference>
<dbReference type="Pfam" id="PF00580">
    <property type="entry name" value="UvrD-helicase"/>
    <property type="match status" value="1"/>
</dbReference>
<dbReference type="InterPro" id="IPR000212">
    <property type="entry name" value="DNA_helicase_UvrD/REP"/>
</dbReference>
<comment type="caution">
    <text evidence="17">The sequence shown here is derived from an EMBL/GenBank/DDBJ whole genome shotgun (WGS) entry which is preliminary data.</text>
</comment>
<dbReference type="GO" id="GO:0043138">
    <property type="term" value="F:3'-5' DNA helicase activity"/>
    <property type="evidence" value="ECO:0007669"/>
    <property type="project" value="UniProtKB-EC"/>
</dbReference>
<evidence type="ECO:0000256" key="5">
    <source>
        <dbReference type="ARBA" id="ARBA00022806"/>
    </source>
</evidence>
<keyword evidence="1" id="KW-0540">Nuclease</keyword>
<accession>A0A511R5T2</accession>
<dbReference type="Pfam" id="PF12705">
    <property type="entry name" value="PDDEXK_1"/>
    <property type="match status" value="1"/>
</dbReference>
<dbReference type="InterPro" id="IPR014016">
    <property type="entry name" value="UvrD-like_ATP-bd"/>
</dbReference>
<evidence type="ECO:0000256" key="6">
    <source>
        <dbReference type="ARBA" id="ARBA00022839"/>
    </source>
</evidence>
<gene>
    <name evidence="17" type="ORF">MHY01S_31390</name>
</gene>
<dbReference type="PROSITE" id="PS51198">
    <property type="entry name" value="UVRD_HELICASE_ATP_BIND"/>
    <property type="match status" value="1"/>
</dbReference>
<dbReference type="InterPro" id="IPR011335">
    <property type="entry name" value="Restrct_endonuc-II-like"/>
</dbReference>
<keyword evidence="3" id="KW-0227">DNA damage</keyword>
<feature type="binding site" evidence="14">
    <location>
        <begin position="6"/>
        <end position="13"/>
    </location>
    <ligand>
        <name>ATP</name>
        <dbReference type="ChEBI" id="CHEBI:30616"/>
    </ligand>
</feature>
<keyword evidence="7 14" id="KW-0067">ATP-binding</keyword>
<evidence type="ECO:0000256" key="3">
    <source>
        <dbReference type="ARBA" id="ARBA00022763"/>
    </source>
</evidence>
<evidence type="ECO:0000256" key="1">
    <source>
        <dbReference type="ARBA" id="ARBA00022722"/>
    </source>
</evidence>
<dbReference type="InterPro" id="IPR038726">
    <property type="entry name" value="PDDEXK_AddAB-type"/>
</dbReference>
<evidence type="ECO:0000256" key="9">
    <source>
        <dbReference type="ARBA" id="ARBA00023204"/>
    </source>
</evidence>
<dbReference type="Gene3D" id="3.40.50.300">
    <property type="entry name" value="P-loop containing nucleotide triphosphate hydrolases"/>
    <property type="match status" value="3"/>
</dbReference>
<evidence type="ECO:0000256" key="7">
    <source>
        <dbReference type="ARBA" id="ARBA00022840"/>
    </source>
</evidence>
<dbReference type="Gene3D" id="3.90.320.10">
    <property type="match status" value="1"/>
</dbReference>
<dbReference type="GO" id="GO:0004527">
    <property type="term" value="F:exonuclease activity"/>
    <property type="evidence" value="ECO:0007669"/>
    <property type="project" value="UniProtKB-KW"/>
</dbReference>
<dbReference type="Gene3D" id="1.10.486.10">
    <property type="entry name" value="PCRA, domain 4"/>
    <property type="match status" value="1"/>
</dbReference>
<dbReference type="InterPro" id="IPR011604">
    <property type="entry name" value="PDDEXK-like_dom_sf"/>
</dbReference>